<sequence>MSPIAIHTQTSIDEPVRTIKLKGAAVDDQEEVARNTLPGPLKYSGSLDGYTHFEVTPSIGREFGKDLQLSQILKAPNSDDLIRDLAVLISRRGVCFFRAQDVSQDEMMELQKRISTSAGQPKESNMCIHPVSENVGEMGAKTQLISAEAQRKGGGIMRLHDDVSRWATRAYHSDVSFEKVPADYSMLKINVLPPTGGDTQWVNCYDILDKMSPSMLEYFKTLKAEHNANFFHQEAANHGRTISKTMVRGNPLNVGDDLSARHPLIRTNPVTGWNALYYSYGFGGRIQGVTYDEHLFLREYLMSLAQLCMNNFDCSVRFRWEAGSVAIWDNRSTLHSATFDYKEERNGDRASSIGELPYLSREGISKSEGLRAEGKQW</sequence>
<evidence type="ECO:0000256" key="2">
    <source>
        <dbReference type="ARBA" id="ARBA00022723"/>
    </source>
</evidence>
<protein>
    <recommendedName>
        <fullName evidence="6">TauD/TfdA-like domain-containing protein</fullName>
    </recommendedName>
</protein>
<dbReference type="SUPFAM" id="SSF51197">
    <property type="entry name" value="Clavaminate synthase-like"/>
    <property type="match status" value="1"/>
</dbReference>
<feature type="domain" description="TauD/TfdA-like" evidence="6">
    <location>
        <begin position="54"/>
        <end position="344"/>
    </location>
</feature>
<gene>
    <name evidence="7" type="ORF">L201_000003</name>
</gene>
<evidence type="ECO:0000256" key="4">
    <source>
        <dbReference type="ARBA" id="ARBA00023002"/>
    </source>
</evidence>
<dbReference type="GO" id="GO:0005737">
    <property type="term" value="C:cytoplasm"/>
    <property type="evidence" value="ECO:0007669"/>
    <property type="project" value="TreeGrafter"/>
</dbReference>
<keyword evidence="8" id="KW-1185">Reference proteome</keyword>
<dbReference type="Gene3D" id="3.60.130.10">
    <property type="entry name" value="Clavaminate synthase-like"/>
    <property type="match status" value="1"/>
</dbReference>
<keyword evidence="3" id="KW-0223">Dioxygenase</keyword>
<accession>A0AAX4JJI4</accession>
<evidence type="ECO:0000256" key="1">
    <source>
        <dbReference type="ARBA" id="ARBA00005896"/>
    </source>
</evidence>
<dbReference type="AlphaFoldDB" id="A0AAX4JJI4"/>
<dbReference type="PANTHER" id="PTHR30468:SF20">
    <property type="entry name" value="TAUD_TFDA-LIKE DOMAIN-CONTAINING PROTEIN-RELATED"/>
    <property type="match status" value="1"/>
</dbReference>
<comment type="similarity">
    <text evidence="1">Belongs to the TfdA dioxygenase family.</text>
</comment>
<dbReference type="Proteomes" id="UP001355207">
    <property type="component" value="Chromosome 1"/>
</dbReference>
<keyword evidence="5" id="KW-0408">Iron</keyword>
<dbReference type="GeneID" id="91090675"/>
<dbReference type="InterPro" id="IPR003819">
    <property type="entry name" value="TauD/TfdA-like"/>
</dbReference>
<evidence type="ECO:0000313" key="7">
    <source>
        <dbReference type="EMBL" id="WWC85146.1"/>
    </source>
</evidence>
<evidence type="ECO:0000313" key="8">
    <source>
        <dbReference type="Proteomes" id="UP001355207"/>
    </source>
</evidence>
<evidence type="ECO:0000256" key="3">
    <source>
        <dbReference type="ARBA" id="ARBA00022964"/>
    </source>
</evidence>
<dbReference type="RefSeq" id="XP_066071909.1">
    <property type="nucleotide sequence ID" value="XM_066215812.1"/>
</dbReference>
<dbReference type="GO" id="GO:0046872">
    <property type="term" value="F:metal ion binding"/>
    <property type="evidence" value="ECO:0007669"/>
    <property type="project" value="UniProtKB-KW"/>
</dbReference>
<dbReference type="InterPro" id="IPR042098">
    <property type="entry name" value="TauD-like_sf"/>
</dbReference>
<dbReference type="Pfam" id="PF02668">
    <property type="entry name" value="TauD"/>
    <property type="match status" value="1"/>
</dbReference>
<organism evidence="7 8">
    <name type="scientific">Kwoniella dendrophila CBS 6074</name>
    <dbReference type="NCBI Taxonomy" id="1295534"/>
    <lineage>
        <taxon>Eukaryota</taxon>
        <taxon>Fungi</taxon>
        <taxon>Dikarya</taxon>
        <taxon>Basidiomycota</taxon>
        <taxon>Agaricomycotina</taxon>
        <taxon>Tremellomycetes</taxon>
        <taxon>Tremellales</taxon>
        <taxon>Cryptococcaceae</taxon>
        <taxon>Kwoniella</taxon>
    </lineage>
</organism>
<dbReference type="GO" id="GO:0016706">
    <property type="term" value="F:2-oxoglutarate-dependent dioxygenase activity"/>
    <property type="evidence" value="ECO:0007669"/>
    <property type="project" value="TreeGrafter"/>
</dbReference>
<proteinExistence type="inferred from homology"/>
<dbReference type="PANTHER" id="PTHR30468">
    <property type="entry name" value="ALPHA-KETOGLUTARATE-DEPENDENT SULFONATE DIOXYGENASE"/>
    <property type="match status" value="1"/>
</dbReference>
<reference evidence="7 8" key="1">
    <citation type="submission" date="2024-01" db="EMBL/GenBank/DDBJ databases">
        <title>Comparative genomics of Cryptococcus and Kwoniella reveals pathogenesis evolution and contrasting modes of karyotype evolution via chromosome fusion or intercentromeric recombination.</title>
        <authorList>
            <person name="Coelho M.A."/>
            <person name="David-Palma M."/>
            <person name="Shea T."/>
            <person name="Bowers K."/>
            <person name="McGinley-Smith S."/>
            <person name="Mohammad A.W."/>
            <person name="Gnirke A."/>
            <person name="Yurkov A.M."/>
            <person name="Nowrousian M."/>
            <person name="Sun S."/>
            <person name="Cuomo C.A."/>
            <person name="Heitman J."/>
        </authorList>
    </citation>
    <scope>NUCLEOTIDE SEQUENCE [LARGE SCALE GENOMIC DNA]</scope>
    <source>
        <strain evidence="7 8">CBS 6074</strain>
    </source>
</reference>
<dbReference type="InterPro" id="IPR051323">
    <property type="entry name" value="AtsK-like"/>
</dbReference>
<keyword evidence="4" id="KW-0560">Oxidoreductase</keyword>
<evidence type="ECO:0000259" key="6">
    <source>
        <dbReference type="Pfam" id="PF02668"/>
    </source>
</evidence>
<keyword evidence="2" id="KW-0479">Metal-binding</keyword>
<name>A0AAX4JJI4_9TREE</name>
<dbReference type="EMBL" id="CP144098">
    <property type="protein sequence ID" value="WWC85146.1"/>
    <property type="molecule type" value="Genomic_DNA"/>
</dbReference>
<evidence type="ECO:0000256" key="5">
    <source>
        <dbReference type="ARBA" id="ARBA00023004"/>
    </source>
</evidence>